<protein>
    <submittedName>
        <fullName evidence="2">Hint domain-containing protein</fullName>
    </submittedName>
</protein>
<dbReference type="EMBL" id="JAWXYB010000018">
    <property type="protein sequence ID" value="MDX5931009.1"/>
    <property type="molecule type" value="Genomic_DNA"/>
</dbReference>
<dbReference type="InterPro" id="IPR036844">
    <property type="entry name" value="Hint_dom_sf"/>
</dbReference>
<dbReference type="Pfam" id="PF13403">
    <property type="entry name" value="Hint_2"/>
    <property type="match status" value="1"/>
</dbReference>
<gene>
    <name evidence="2" type="ORF">SIL87_09560</name>
</gene>
<evidence type="ECO:0000313" key="3">
    <source>
        <dbReference type="Proteomes" id="UP001279553"/>
    </source>
</evidence>
<evidence type="ECO:0000259" key="1">
    <source>
        <dbReference type="Pfam" id="PF13403"/>
    </source>
</evidence>
<keyword evidence="3" id="KW-1185">Reference proteome</keyword>
<accession>A0AAW9DR32</accession>
<dbReference type="Proteomes" id="UP001279553">
    <property type="component" value="Unassembled WGS sequence"/>
</dbReference>
<evidence type="ECO:0000313" key="2">
    <source>
        <dbReference type="EMBL" id="MDX5931009.1"/>
    </source>
</evidence>
<reference evidence="2 3" key="1">
    <citation type="submission" date="2023-11" db="EMBL/GenBank/DDBJ databases">
        <title>MicrobeMod: A computational toolkit for identifying prokaryotic methylation and restriction-modification with nanopore sequencing.</title>
        <authorList>
            <person name="Crits-Christoph A."/>
            <person name="Kang S.C."/>
            <person name="Lee H."/>
            <person name="Ostrov N."/>
        </authorList>
    </citation>
    <scope>NUCLEOTIDE SEQUENCE [LARGE SCALE GENOMIC DNA]</scope>
    <source>
        <strain evidence="2 3">DSMZ 700</strain>
    </source>
</reference>
<dbReference type="InterPro" id="IPR028992">
    <property type="entry name" value="Hedgehog/Intein_dom"/>
</dbReference>
<dbReference type="RefSeq" id="WP_319613931.1">
    <property type="nucleotide sequence ID" value="NZ_JAWXYB010000018.1"/>
</dbReference>
<feature type="domain" description="Hedgehog/Intein (Hint)" evidence="1">
    <location>
        <begin position="1105"/>
        <end position="1237"/>
    </location>
</feature>
<proteinExistence type="predicted"/>
<dbReference type="Gene3D" id="2.170.16.10">
    <property type="entry name" value="Hedgehog/Intein (Hint) domain"/>
    <property type="match status" value="1"/>
</dbReference>
<name>A0AAW9DR32_ACIAO</name>
<sequence>MSGTTLASAASIVSSGLTLTGNPNTITATETITTQGYGAAVSGAYGTLFTLLNLGSVEGNSEQSGISLTQGLVTNGVGGFVEGSVGVYIGTGTLVNAGTIMALGTGAAVSFGNGSADALTVVQGGVIDGGIAGFVQGDSIDLAGITATSESFSAGTLTLYDQGSAVASLSLVGGFNTGEFGLYTDGQGGTNITLGAETLSGSYSGPFELTALATTISRDTNFSLNSGGINSTLDHGVTLVNEGSIVNAGFYGNAVNISEGIVTNAVSGVIDVDSGAGSGVSLGTGTLVNAGTIASNTGAGRAAYVFNGALINQASGVIIGPTAAGVNSGTIENFGIIAGSASDGIGIYVGLNQQASRITNAAYGIIEGSLGITLVGGTIVNAGLIRSTAPGGTAIAMGISDTDLVVDTGSKIVGNVAGFIAGDTIDVAGAAITRESFANGVLTLSGKNDVVETIALAGELNSSEFTLSSDGIGGTNVTIGREIVTGSYGTGFTLSALQTTFAASAYVGGTAGVYGSGARTWTVVNKGVIADSAGDGLLLGDQATVTNIGTIIGTTGVDIGVGTLTNSGVITGTTADGVYQSSGSLTNKSGGTISGKYGVFVDNATVVNAGLIEGSAGTVGYGGVALAGVLDNKASGVIVGHYGVYASNGTVINAGVIEGTAGIGLVLGGGAETIVVDPKSTIIGAIAGFAATDTLDFAKTKLDAATFANGYLTLSEQGTVVATYGMVGQFTGDEFALASDGHGGTDVTLGAATATGVYNGLTLTAPSTSLAPGATVSSASTVASVFGSSLASWNVVNSGTIIDTGTGDGVKLAGVGTLTNRAGGYITGYNGAYVNTGTVTNEGTMTGAFNGAEVIFGTLDNRAGATLSGVFRTYVYNGTIINAGTIESTGGAAGTAALTGGFRGTVIDDPGAVFIGQVGGATETSGISLLELGSGATEGTLSGYGTQFVDFHTLEVATGATWEIAGSTTITGTLINNGTIIETAADTLDIAGPIEGTGRIVFDPTTGIFNGPVGAGQVIEFSGAGSTIVLGDPTQFAGTLSGFAAGDVLSLPSLTGLTGATYSNGTLVLTVGSATIDLAVTNSPGLSAGVGIVAGPDGPQLDVHCFATGTRIATARGEVAVEALIVGDLARLADGGFAPIVWRGQRDLSPARHAHPEAVNPVVLAAGALADGVPARELRVSPDHAFWLDGHLIPAKALVNGATIRQVAVDRITYHHVELPRHGALLAEGAAAESYLDSGDRADFTGGGGAVRLHPDFAQAMRVASSFAPFVEAGPVVEAVRARLLARADLVLTDDAAMRIMRVAAGAVVASRHFIPAELSADPRDRRRLGVKIAAIAVGGRSIPLDHPALADGWHACEADGRWTDGAALIPASLLGDEGVDAITITLAGAARYRIAA</sequence>
<dbReference type="SUPFAM" id="SSF51294">
    <property type="entry name" value="Hedgehog/intein (Hint) domain"/>
    <property type="match status" value="1"/>
</dbReference>
<organism evidence="2 3">
    <name type="scientific">Acidiphilium acidophilum</name>
    <name type="common">Thiobacillus acidophilus</name>
    <dbReference type="NCBI Taxonomy" id="76588"/>
    <lineage>
        <taxon>Bacteria</taxon>
        <taxon>Pseudomonadati</taxon>
        <taxon>Pseudomonadota</taxon>
        <taxon>Alphaproteobacteria</taxon>
        <taxon>Acetobacterales</taxon>
        <taxon>Acidocellaceae</taxon>
        <taxon>Acidiphilium</taxon>
    </lineage>
</organism>
<comment type="caution">
    <text evidence="2">The sequence shown here is derived from an EMBL/GenBank/DDBJ whole genome shotgun (WGS) entry which is preliminary data.</text>
</comment>